<organism evidence="2 3">
    <name type="scientific">Alteromonas gilva</name>
    <dbReference type="NCBI Taxonomy" id="2987522"/>
    <lineage>
        <taxon>Bacteria</taxon>
        <taxon>Pseudomonadati</taxon>
        <taxon>Pseudomonadota</taxon>
        <taxon>Gammaproteobacteria</taxon>
        <taxon>Alteromonadales</taxon>
        <taxon>Alteromonadaceae</taxon>
        <taxon>Alteromonas/Salinimonas group</taxon>
        <taxon>Alteromonas</taxon>
    </lineage>
</organism>
<dbReference type="Proteomes" id="UP001218788">
    <property type="component" value="Unassembled WGS sequence"/>
</dbReference>
<feature type="chain" id="PRO_5047216425" evidence="1">
    <location>
        <begin position="23"/>
        <end position="411"/>
    </location>
</feature>
<reference evidence="2 3" key="1">
    <citation type="submission" date="2022-10" db="EMBL/GenBank/DDBJ databases">
        <title>Alteromonas sp. chi3 Genome sequencing.</title>
        <authorList>
            <person name="Park S."/>
        </authorList>
    </citation>
    <scope>NUCLEOTIDE SEQUENCE [LARGE SCALE GENOMIC DNA]</scope>
    <source>
        <strain evidence="3">chi3</strain>
    </source>
</reference>
<dbReference type="RefSeq" id="WP_273638164.1">
    <property type="nucleotide sequence ID" value="NZ_JAQQXP010000001.1"/>
</dbReference>
<evidence type="ECO:0000313" key="3">
    <source>
        <dbReference type="Proteomes" id="UP001218788"/>
    </source>
</evidence>
<sequence length="411" mass="44745">MKLRYSVLFCALPLVFSAPSTAHLLVNLNEFPEWFQQAMERETEIESTSQLTIEALNVDARIKGNATQQESTEGTWYYTIDIGLASLVECYAFTEFDGPANSLHAIVQHSLQGAAALNQKALTSQFNLAVDAGVTGATPYLQLDTLYNLGEGSDTVSGVIKGLSAQTEQSLQICIHNETGYQATFLAVFESFVEAFAQHNTNPQFFDAVYQLSLNDMPLGFSRERFTVDQDGDIEVNVHSAMLVPVDEVSVSRTDSVGTEWSRADGTLINGTEYSVDNGTLSSNFAIQPGEESWMVSGEMQGKAIEAPLNYNGPLISGYGSYTETAGLLASEEQSAAFRMWVPDADPTAALEVMVSKIEDNPAANLRLDMGPLTMTLKAEDNGMFDVGTLEQAGMKLLMKRIYSKGEPVLP</sequence>
<dbReference type="EMBL" id="JAQQXP010000001">
    <property type="protein sequence ID" value="MDC8829665.1"/>
    <property type="molecule type" value="Genomic_DNA"/>
</dbReference>
<gene>
    <name evidence="2" type="ORF">OIK42_02705</name>
</gene>
<protein>
    <submittedName>
        <fullName evidence="2">Uncharacterized protein</fullName>
    </submittedName>
</protein>
<keyword evidence="1" id="KW-0732">Signal</keyword>
<proteinExistence type="predicted"/>
<keyword evidence="3" id="KW-1185">Reference proteome</keyword>
<accession>A0ABT5KY20</accession>
<feature type="signal peptide" evidence="1">
    <location>
        <begin position="1"/>
        <end position="22"/>
    </location>
</feature>
<comment type="caution">
    <text evidence="2">The sequence shown here is derived from an EMBL/GenBank/DDBJ whole genome shotgun (WGS) entry which is preliminary data.</text>
</comment>
<name>A0ABT5KY20_9ALTE</name>
<evidence type="ECO:0000313" key="2">
    <source>
        <dbReference type="EMBL" id="MDC8829665.1"/>
    </source>
</evidence>
<evidence type="ECO:0000256" key="1">
    <source>
        <dbReference type="SAM" id="SignalP"/>
    </source>
</evidence>